<proteinExistence type="predicted"/>
<keyword evidence="7" id="KW-0808">Transferase</keyword>
<evidence type="ECO:0000256" key="1">
    <source>
        <dbReference type="ARBA" id="ARBA00004173"/>
    </source>
</evidence>
<dbReference type="PANTHER" id="PTHR22602">
    <property type="entry name" value="TRANSFERASE CAF17, MITOCHONDRIAL-RELATED"/>
    <property type="match status" value="1"/>
</dbReference>
<dbReference type="InterPro" id="IPR045179">
    <property type="entry name" value="YgfZ/GcvT"/>
</dbReference>
<dbReference type="Pfam" id="PF01571">
    <property type="entry name" value="GCV_T"/>
    <property type="match status" value="1"/>
</dbReference>
<dbReference type="KEGG" id="fas:105268578"/>
<dbReference type="GeneID" id="105268578"/>
<dbReference type="Proteomes" id="UP000694866">
    <property type="component" value="Unplaced"/>
</dbReference>
<reference evidence="7" key="1">
    <citation type="submission" date="2025-08" db="UniProtKB">
        <authorList>
            <consortium name="RefSeq"/>
        </authorList>
    </citation>
    <scope>IDENTIFICATION</scope>
    <source>
        <strain evidence="7">USDA-PBARC FA_bdor</strain>
        <tissue evidence="7">Whole organism</tissue>
    </source>
</reference>
<dbReference type="OrthoDB" id="191995at2759"/>
<feature type="domain" description="GCVT N-terminal" evidence="4">
    <location>
        <begin position="44"/>
        <end position="126"/>
    </location>
</feature>
<dbReference type="InterPro" id="IPR017703">
    <property type="entry name" value="YgfZ/GCV_T_CS"/>
</dbReference>
<accession>A0A9R1TC32</accession>
<sequence>MQNLLRGLLRGPQGRHHLGFTRNISSSFSPRRRVLEHLQTRSLISVKGADTLEFLQGLITNDMRHLESTPSMYSLFLNTKGRVLYDTIIYRSKTPEAFLLEVDTAISQDLQRHLKMYKIRKKVDITLDPSTRVWAFFDEDFDPENLKNLEKSKLEGKTVNFPCRSLEETPGEHLEDVSIFKDPRIPSLAMRVLSLQDVPRTEIMKRLLVEEDNEGINYKEFRYRLGIGEGVEDLPPGKALPLEVNCDYLHGVSFHKGCYIGQELTARTHHTGVIRKRFMPLIFEEDPGGDVQTDENVLGDGGKAVGKIKGVQGRFGVGLVRIAEALGSERLTVLGKNVRAIKPFWWPVDSPKEKIISQ</sequence>
<keyword evidence="3" id="KW-0496">Mitochondrion</keyword>
<keyword evidence="2" id="KW-0809">Transit peptide</keyword>
<organism evidence="6 7">
    <name type="scientific">Fopius arisanus</name>
    <dbReference type="NCBI Taxonomy" id="64838"/>
    <lineage>
        <taxon>Eukaryota</taxon>
        <taxon>Metazoa</taxon>
        <taxon>Ecdysozoa</taxon>
        <taxon>Arthropoda</taxon>
        <taxon>Hexapoda</taxon>
        <taxon>Insecta</taxon>
        <taxon>Pterygota</taxon>
        <taxon>Neoptera</taxon>
        <taxon>Endopterygota</taxon>
        <taxon>Hymenoptera</taxon>
        <taxon>Apocrita</taxon>
        <taxon>Ichneumonoidea</taxon>
        <taxon>Braconidae</taxon>
        <taxon>Opiinae</taxon>
        <taxon>Fopius</taxon>
    </lineage>
</organism>
<feature type="domain" description="CAF17 C-terminal" evidence="5">
    <location>
        <begin position="275"/>
        <end position="347"/>
    </location>
</feature>
<dbReference type="GO" id="GO:0016740">
    <property type="term" value="F:transferase activity"/>
    <property type="evidence" value="ECO:0007669"/>
    <property type="project" value="UniProtKB-KW"/>
</dbReference>
<dbReference type="InterPro" id="IPR057460">
    <property type="entry name" value="CAF17_C"/>
</dbReference>
<dbReference type="RefSeq" id="XP_011306549.1">
    <property type="nucleotide sequence ID" value="XM_011308247.1"/>
</dbReference>
<dbReference type="AlphaFoldDB" id="A0A9R1TC32"/>
<evidence type="ECO:0000313" key="7">
    <source>
        <dbReference type="RefSeq" id="XP_011306549.1"/>
    </source>
</evidence>
<evidence type="ECO:0000313" key="6">
    <source>
        <dbReference type="Proteomes" id="UP000694866"/>
    </source>
</evidence>
<dbReference type="NCBIfam" id="TIGR03317">
    <property type="entry name" value="ygfZ_signature"/>
    <property type="match status" value="1"/>
</dbReference>
<dbReference type="Gene3D" id="3.30.1360.120">
    <property type="entry name" value="Probable tRNA modification gtpase trme, domain 1"/>
    <property type="match status" value="1"/>
</dbReference>
<gene>
    <name evidence="7" type="primary">LOC105268578</name>
</gene>
<dbReference type="Pfam" id="PF25455">
    <property type="entry name" value="Beta-barrel_CAF17_C"/>
    <property type="match status" value="1"/>
</dbReference>
<dbReference type="SUPFAM" id="SSF103025">
    <property type="entry name" value="Folate-binding domain"/>
    <property type="match status" value="1"/>
</dbReference>
<dbReference type="InterPro" id="IPR006222">
    <property type="entry name" value="GCVT_N"/>
</dbReference>
<comment type="subcellular location">
    <subcellularLocation>
        <location evidence="1">Mitochondrion</location>
    </subcellularLocation>
</comment>
<dbReference type="GO" id="GO:0016226">
    <property type="term" value="P:iron-sulfur cluster assembly"/>
    <property type="evidence" value="ECO:0007669"/>
    <property type="project" value="TreeGrafter"/>
</dbReference>
<evidence type="ECO:0000259" key="4">
    <source>
        <dbReference type="Pfam" id="PF01571"/>
    </source>
</evidence>
<evidence type="ECO:0000259" key="5">
    <source>
        <dbReference type="Pfam" id="PF25455"/>
    </source>
</evidence>
<evidence type="ECO:0000256" key="3">
    <source>
        <dbReference type="ARBA" id="ARBA00023128"/>
    </source>
</evidence>
<evidence type="ECO:0000256" key="2">
    <source>
        <dbReference type="ARBA" id="ARBA00022946"/>
    </source>
</evidence>
<protein>
    <submittedName>
        <fullName evidence="7">Transferase CAF17 homolog, mitochondrial</fullName>
    </submittedName>
</protein>
<dbReference type="InterPro" id="IPR027266">
    <property type="entry name" value="TrmE/GcvT-like"/>
</dbReference>
<name>A0A9R1TC32_9HYME</name>
<keyword evidence="6" id="KW-1185">Reference proteome</keyword>
<dbReference type="PANTHER" id="PTHR22602:SF0">
    <property type="entry name" value="TRANSFERASE CAF17, MITOCHONDRIAL-RELATED"/>
    <property type="match status" value="1"/>
</dbReference>
<dbReference type="GO" id="GO:0005759">
    <property type="term" value="C:mitochondrial matrix"/>
    <property type="evidence" value="ECO:0007669"/>
    <property type="project" value="TreeGrafter"/>
</dbReference>